<accession>A0A5N0T9Q2</accession>
<name>A0A5N0T9Q2_9GAMM</name>
<keyword evidence="2" id="KW-1185">Reference proteome</keyword>
<sequence length="270" mass="27938">MTIANDIGGIASSFVSARQNARALEGYPGEIPADIDTSYRIQDQAIELWPDRVVGWKVGGLNAENTARFGVSRLVGPIFASDVWAANGDTPVPFPVFDGGFAAVEAELVLVLGEDAPADKLSWTSEEAAALVSRVHMGIETAGSPLATINELGPTVIISDFGNNHGLILGAEIPGGVNVLDEGMHCSTTIDGENAGSNNIPVRPEGPLESLRVLLEVNARRGRPLKAGDLVSSGAQTGIHDVSAGQSAVSTFGDYGSIHCVATPAKDGQG</sequence>
<dbReference type="InterPro" id="IPR036663">
    <property type="entry name" value="Fumarylacetoacetase_C_sf"/>
</dbReference>
<proteinExistence type="predicted"/>
<comment type="caution">
    <text evidence="1">The sequence shown here is derived from an EMBL/GenBank/DDBJ whole genome shotgun (WGS) entry which is preliminary data.</text>
</comment>
<evidence type="ECO:0000313" key="1">
    <source>
        <dbReference type="EMBL" id="KAA9131682.1"/>
    </source>
</evidence>
<dbReference type="SUPFAM" id="SSF56529">
    <property type="entry name" value="FAH"/>
    <property type="match status" value="1"/>
</dbReference>
<dbReference type="EMBL" id="VYXP01000005">
    <property type="protein sequence ID" value="KAA9131682.1"/>
    <property type="molecule type" value="Genomic_DNA"/>
</dbReference>
<gene>
    <name evidence="1" type="ORF">F3N42_10240</name>
</gene>
<organism evidence="1 2">
    <name type="scientific">Marinihelvus fidelis</name>
    <dbReference type="NCBI Taxonomy" id="2613842"/>
    <lineage>
        <taxon>Bacteria</taxon>
        <taxon>Pseudomonadati</taxon>
        <taxon>Pseudomonadota</taxon>
        <taxon>Gammaproteobacteria</taxon>
        <taxon>Chromatiales</taxon>
        <taxon>Wenzhouxiangellaceae</taxon>
        <taxon>Marinihelvus</taxon>
    </lineage>
</organism>
<dbReference type="GO" id="GO:0005737">
    <property type="term" value="C:cytoplasm"/>
    <property type="evidence" value="ECO:0007669"/>
    <property type="project" value="TreeGrafter"/>
</dbReference>
<dbReference type="Proteomes" id="UP000325372">
    <property type="component" value="Unassembled WGS sequence"/>
</dbReference>
<dbReference type="RefSeq" id="WP_150864358.1">
    <property type="nucleotide sequence ID" value="NZ_VYXP01000005.1"/>
</dbReference>
<reference evidence="1 2" key="1">
    <citation type="submission" date="2019-09" db="EMBL/GenBank/DDBJ databases">
        <title>Wenzhouxiangella sp. Genome sequencing and assembly.</title>
        <authorList>
            <person name="Zhang R."/>
        </authorList>
    </citation>
    <scope>NUCLEOTIDE SEQUENCE [LARGE SCALE GENOMIC DNA]</scope>
    <source>
        <strain evidence="1 2">W260</strain>
    </source>
</reference>
<protein>
    <submittedName>
        <fullName evidence="1">2-keto-4-pentenoate hydratase</fullName>
    </submittedName>
</protein>
<dbReference type="PANTHER" id="PTHR30143">
    <property type="entry name" value="ACID HYDRATASE"/>
    <property type="match status" value="1"/>
</dbReference>
<dbReference type="GO" id="GO:0008684">
    <property type="term" value="F:2-oxopent-4-enoate hydratase activity"/>
    <property type="evidence" value="ECO:0007669"/>
    <property type="project" value="TreeGrafter"/>
</dbReference>
<dbReference type="InterPro" id="IPR050772">
    <property type="entry name" value="Hydratase-Decarb/MhpD_sf"/>
</dbReference>
<dbReference type="PANTHER" id="PTHR30143:SF0">
    <property type="entry name" value="2-KETO-4-PENTENOATE HYDRATASE"/>
    <property type="match status" value="1"/>
</dbReference>
<evidence type="ECO:0000313" key="2">
    <source>
        <dbReference type="Proteomes" id="UP000325372"/>
    </source>
</evidence>
<dbReference type="AlphaFoldDB" id="A0A5N0T9Q2"/>
<dbReference type="Gene3D" id="3.90.850.10">
    <property type="entry name" value="Fumarylacetoacetase-like, C-terminal domain"/>
    <property type="match status" value="1"/>
</dbReference>